<evidence type="ECO:0000313" key="3">
    <source>
        <dbReference type="Proteomes" id="UP000030108"/>
    </source>
</evidence>
<protein>
    <submittedName>
        <fullName evidence="2">Uncharacterized protein</fullName>
    </submittedName>
</protein>
<feature type="compositionally biased region" description="Polar residues" evidence="1">
    <location>
        <begin position="1"/>
        <end position="20"/>
    </location>
</feature>
<feature type="non-terminal residue" evidence="2">
    <location>
        <position position="183"/>
    </location>
</feature>
<feature type="region of interest" description="Disordered" evidence="1">
    <location>
        <begin position="44"/>
        <end position="66"/>
    </location>
</feature>
<dbReference type="AlphaFoldDB" id="X8J3I9"/>
<accession>X8J3I9</accession>
<feature type="compositionally biased region" description="Basic and acidic residues" evidence="1">
    <location>
        <begin position="21"/>
        <end position="30"/>
    </location>
</feature>
<evidence type="ECO:0000313" key="2">
    <source>
        <dbReference type="EMBL" id="EUC56530.1"/>
    </source>
</evidence>
<name>X8J3I9_9AGAM</name>
<sequence length="183" mass="21284">MNAPAQTPSPSDHQPSSYPTDDSRDSEHMSQCDIDQQNPSQIMHDNEMANDMPPSTGQGNMGVGTHETSQSLVIRDEYPTSQGHLQQSEIKQARADLWMAKEQVWMWERDAELRIRTREAKTEVQMRAREVKAEERVRIAEERVRIAERQAWTWKTVEMVGLMMREVHEGIRMLIAEAKQRRR</sequence>
<gene>
    <name evidence="2" type="ORF">RSOL_184370</name>
</gene>
<comment type="caution">
    <text evidence="2">The sequence shown here is derived from an EMBL/GenBank/DDBJ whole genome shotgun (WGS) entry which is preliminary data.</text>
</comment>
<organism evidence="2 3">
    <name type="scientific">Rhizoctonia solani AG-3 Rhs1AP</name>
    <dbReference type="NCBI Taxonomy" id="1086054"/>
    <lineage>
        <taxon>Eukaryota</taxon>
        <taxon>Fungi</taxon>
        <taxon>Dikarya</taxon>
        <taxon>Basidiomycota</taxon>
        <taxon>Agaricomycotina</taxon>
        <taxon>Agaricomycetes</taxon>
        <taxon>Cantharellales</taxon>
        <taxon>Ceratobasidiaceae</taxon>
        <taxon>Rhizoctonia</taxon>
    </lineage>
</organism>
<feature type="region of interest" description="Disordered" evidence="1">
    <location>
        <begin position="1"/>
        <end position="32"/>
    </location>
</feature>
<dbReference type="Proteomes" id="UP000030108">
    <property type="component" value="Unassembled WGS sequence"/>
</dbReference>
<dbReference type="EMBL" id="JATN01000322">
    <property type="protein sequence ID" value="EUC56530.1"/>
    <property type="molecule type" value="Genomic_DNA"/>
</dbReference>
<reference evidence="3" key="1">
    <citation type="journal article" date="2014" name="Genome Announc.">
        <title>Draft genome sequence of the plant-pathogenic soil fungus Rhizoctonia solani anastomosis group 3 strain Rhs1AP.</title>
        <authorList>
            <person name="Cubeta M.A."/>
            <person name="Thomas E."/>
            <person name="Dean R.A."/>
            <person name="Jabaji S."/>
            <person name="Neate S.M."/>
            <person name="Tavantzis S."/>
            <person name="Toda T."/>
            <person name="Vilgalys R."/>
            <person name="Bharathan N."/>
            <person name="Fedorova-Abrams N."/>
            <person name="Pakala S.B."/>
            <person name="Pakala S.M."/>
            <person name="Zafar N."/>
            <person name="Joardar V."/>
            <person name="Losada L."/>
            <person name="Nierman W.C."/>
        </authorList>
    </citation>
    <scope>NUCLEOTIDE SEQUENCE [LARGE SCALE GENOMIC DNA]</scope>
    <source>
        <strain evidence="3">AG-3</strain>
    </source>
</reference>
<proteinExistence type="predicted"/>
<evidence type="ECO:0000256" key="1">
    <source>
        <dbReference type="SAM" id="MobiDB-lite"/>
    </source>
</evidence>